<evidence type="ECO:0000313" key="1">
    <source>
        <dbReference type="EMBL" id="KAF4660267.1"/>
    </source>
</evidence>
<comment type="caution">
    <text evidence="1">The sequence shown here is derived from an EMBL/GenBank/DDBJ whole genome shotgun (WGS) entry which is preliminary data.</text>
</comment>
<accession>A0A7J6LM09</accession>
<name>A0A7J6LM09_PEROL</name>
<protein>
    <submittedName>
        <fullName evidence="1">Uncharacterized protein</fullName>
    </submittedName>
</protein>
<reference evidence="1 2" key="1">
    <citation type="submission" date="2020-04" db="EMBL/GenBank/DDBJ databases">
        <title>Perkinsus olseni comparative genomics.</title>
        <authorList>
            <person name="Bogema D.R."/>
        </authorList>
    </citation>
    <scope>NUCLEOTIDE SEQUENCE [LARGE SCALE GENOMIC DNA]</scope>
    <source>
        <strain evidence="1">ATCC PRA-31</strain>
    </source>
</reference>
<organism evidence="1 2">
    <name type="scientific">Perkinsus olseni</name>
    <name type="common">Perkinsus atlanticus</name>
    <dbReference type="NCBI Taxonomy" id="32597"/>
    <lineage>
        <taxon>Eukaryota</taxon>
        <taxon>Sar</taxon>
        <taxon>Alveolata</taxon>
        <taxon>Perkinsozoa</taxon>
        <taxon>Perkinsea</taxon>
        <taxon>Perkinsida</taxon>
        <taxon>Perkinsidae</taxon>
        <taxon>Perkinsus</taxon>
    </lineage>
</organism>
<gene>
    <name evidence="1" type="ORF">FOL46_006198</name>
</gene>
<proteinExistence type="predicted"/>
<sequence>MPVGRILFTPRVQQAYARMIRTLKEAMPGDLLTQREMRTALRASLRDNYHLYPEEAVVQKQLTAHFEVFRKGAMAPFRSPSRSRSETDDRIIHHRLTTMAREDKVSRCRETELIMICPVVIVDKNGANSLRCYPDSKIDERSVNSLSLSHDCAGSFVLLPSKNAHDLNSVAAFDTKSYRQSEELNATIHMLRYNIVQSEIVPSGSPGEARMRVTLTQDHIVHGKPIELKAPWEAAESTKIKADEFESAVGKAQS</sequence>
<dbReference type="EMBL" id="JABANN010000396">
    <property type="protein sequence ID" value="KAF4660267.1"/>
    <property type="molecule type" value="Genomic_DNA"/>
</dbReference>
<evidence type="ECO:0000313" key="2">
    <source>
        <dbReference type="Proteomes" id="UP000572268"/>
    </source>
</evidence>
<dbReference type="AlphaFoldDB" id="A0A7J6LM09"/>
<dbReference type="Proteomes" id="UP000572268">
    <property type="component" value="Unassembled WGS sequence"/>
</dbReference>